<sequence length="637" mass="67258">MDASSTATLSRQSCEPFVVNAIPEQTPVCSNEQTGINGTDRVYSEQADRSKPITETDIDSVGLTFGTSLLDEVFKCFSISGVAVNGAHEPASGLDTVQQVDSLSLSDELSTKEVSTVRNGSPINVTDDDRADSSSMRLESRCRQNGHELKTTLPSSVSHSSPSRTHSFGSSSSSYQNMFSSTANTECSDPVPRPTSQVADGDLAEDASATPSLRSRWKRSTFGSLTRRSSSVSKVSGGARSTGTLGRKGSEPPDGLNSNRRLTISRPILIGKPAILFQSPDPVIPDPRSSASASCSTITSLNNHCSVSHESLSGLSATSRDSSLTMISSNGYAPSNMEDENGLSDTVSYSSHARVNGDELRSIYSCSMSPAQSLCSINTTGRANGLSVDRGVRVLRGGDMVFRAATNAAGGGGGSTLNTRRRVGAPFISSGYTNEARLTTTRLRDPYVPLPNKHRSPDYLSAGLGSNQLLSRLDGLTVTGTNSTGSTTATRRTHEDLSTRMAGRRFSASSSSSSSSSVLSTPSPLVTSPAHTHQDRVAGSTIRTQTTVTSTSGLTCNSSSNLGLLDGTIASFWGSTFADMLSERRASRDRELVPTLTNCFESRAPAIRSSVKPLLPDLSSRPSRAIARDEDDDVLAV</sequence>
<dbReference type="EMBL" id="JTDF01000174">
    <property type="protein sequence ID" value="KAF8572104.1"/>
    <property type="molecule type" value="Genomic_DNA"/>
</dbReference>
<evidence type="ECO:0000313" key="2">
    <source>
        <dbReference type="EMBL" id="KAF8572104.1"/>
    </source>
</evidence>
<feature type="compositionally biased region" description="Basic and acidic residues" evidence="1">
    <location>
        <begin position="127"/>
        <end position="150"/>
    </location>
</feature>
<feature type="compositionally biased region" description="Polar residues" evidence="1">
    <location>
        <begin position="111"/>
        <end position="124"/>
    </location>
</feature>
<dbReference type="AlphaFoldDB" id="A0A8T0DY21"/>
<dbReference type="Proteomes" id="UP000699462">
    <property type="component" value="Unassembled WGS sequence"/>
</dbReference>
<gene>
    <name evidence="2" type="ORF">P879_00276</name>
</gene>
<accession>A0A8T0DY21</accession>
<feature type="compositionally biased region" description="Low complexity" evidence="1">
    <location>
        <begin position="507"/>
        <end position="530"/>
    </location>
</feature>
<feature type="region of interest" description="Disordered" evidence="1">
    <location>
        <begin position="476"/>
        <end position="540"/>
    </location>
</feature>
<comment type="caution">
    <text evidence="2">The sequence shown here is derived from an EMBL/GenBank/DDBJ whole genome shotgun (WGS) entry which is preliminary data.</text>
</comment>
<feature type="compositionally biased region" description="Low complexity" evidence="1">
    <location>
        <begin position="477"/>
        <end position="490"/>
    </location>
</feature>
<proteinExistence type="predicted"/>
<keyword evidence="3" id="KW-1185">Reference proteome</keyword>
<feature type="compositionally biased region" description="Low complexity" evidence="1">
    <location>
        <begin position="223"/>
        <end position="241"/>
    </location>
</feature>
<feature type="region of interest" description="Disordered" evidence="1">
    <location>
        <begin position="111"/>
        <end position="260"/>
    </location>
</feature>
<dbReference type="OrthoDB" id="6272706at2759"/>
<reference evidence="2 3" key="1">
    <citation type="submission" date="2019-07" db="EMBL/GenBank/DDBJ databases">
        <title>Annotation for the trematode Paragonimus westermani.</title>
        <authorList>
            <person name="Choi Y.-J."/>
        </authorList>
    </citation>
    <scope>NUCLEOTIDE SEQUENCE [LARGE SCALE GENOMIC DNA]</scope>
    <source>
        <strain evidence="2">180907_Pwestermani</strain>
    </source>
</reference>
<protein>
    <submittedName>
        <fullName evidence="2">Uncharacterized protein</fullName>
    </submittedName>
</protein>
<organism evidence="2 3">
    <name type="scientific">Paragonimus westermani</name>
    <dbReference type="NCBI Taxonomy" id="34504"/>
    <lineage>
        <taxon>Eukaryota</taxon>
        <taxon>Metazoa</taxon>
        <taxon>Spiralia</taxon>
        <taxon>Lophotrochozoa</taxon>
        <taxon>Platyhelminthes</taxon>
        <taxon>Trematoda</taxon>
        <taxon>Digenea</taxon>
        <taxon>Plagiorchiida</taxon>
        <taxon>Troglotremata</taxon>
        <taxon>Troglotrematidae</taxon>
        <taxon>Paragonimus</taxon>
    </lineage>
</organism>
<feature type="region of interest" description="Disordered" evidence="1">
    <location>
        <begin position="618"/>
        <end position="637"/>
    </location>
</feature>
<name>A0A8T0DY21_9TREM</name>
<evidence type="ECO:0000313" key="3">
    <source>
        <dbReference type="Proteomes" id="UP000699462"/>
    </source>
</evidence>
<evidence type="ECO:0000256" key="1">
    <source>
        <dbReference type="SAM" id="MobiDB-lite"/>
    </source>
</evidence>
<feature type="compositionally biased region" description="Low complexity" evidence="1">
    <location>
        <begin position="155"/>
        <end position="181"/>
    </location>
</feature>